<organism evidence="1 2">
    <name type="scientific">Streptomyces europaeiscabiei</name>
    <dbReference type="NCBI Taxonomy" id="146819"/>
    <lineage>
        <taxon>Bacteria</taxon>
        <taxon>Bacillati</taxon>
        <taxon>Actinomycetota</taxon>
        <taxon>Actinomycetes</taxon>
        <taxon>Kitasatosporales</taxon>
        <taxon>Streptomycetaceae</taxon>
        <taxon>Streptomyces</taxon>
    </lineage>
</organism>
<reference evidence="1 2" key="1">
    <citation type="journal article" date="2023" name="Microb. Genom.">
        <title>Mesoterricola silvestris gen. nov., sp. nov., Mesoterricola sediminis sp. nov., Geothrix oryzae sp. nov., Geothrix edaphica sp. nov., Geothrix rubra sp. nov., and Geothrix limicola sp. nov., six novel members of Acidobacteriota isolated from soils.</title>
        <authorList>
            <person name="Weisberg A.J."/>
            <person name="Pearce E."/>
            <person name="Kramer C.G."/>
            <person name="Chang J.H."/>
            <person name="Clarke C.R."/>
        </authorList>
    </citation>
    <scope>NUCLEOTIDE SEQUENCE [LARGE SCALE GENOMIC DNA]</scope>
    <source>
        <strain evidence="1 2">ID09-01A</strain>
    </source>
</reference>
<protein>
    <recommendedName>
        <fullName evidence="3">MarR family transcriptional regulator</fullName>
    </recommendedName>
</protein>
<keyword evidence="2" id="KW-1185">Reference proteome</keyword>
<gene>
    <name evidence="1" type="ORF">PV662_01440</name>
</gene>
<name>A0ABU4N6N1_9ACTN</name>
<dbReference type="EMBL" id="JARAYU010000001">
    <property type="protein sequence ID" value="MDX3698438.1"/>
    <property type="molecule type" value="Genomic_DNA"/>
</dbReference>
<dbReference type="RefSeq" id="WP_319061403.1">
    <property type="nucleotide sequence ID" value="NZ_JARAYT010000001.1"/>
</dbReference>
<sequence>MPELLGAVAMRAYRKTTRHPFCVYLTAEESAALREEIVDALMPTKVGEMPLLDKVLTKLTALAVDPKKGRS</sequence>
<proteinExistence type="predicted"/>
<evidence type="ECO:0000313" key="2">
    <source>
        <dbReference type="Proteomes" id="UP001271274"/>
    </source>
</evidence>
<comment type="caution">
    <text evidence="1">The sequence shown here is derived from an EMBL/GenBank/DDBJ whole genome shotgun (WGS) entry which is preliminary data.</text>
</comment>
<evidence type="ECO:0000313" key="1">
    <source>
        <dbReference type="EMBL" id="MDX3698438.1"/>
    </source>
</evidence>
<accession>A0ABU4N6N1</accession>
<evidence type="ECO:0008006" key="3">
    <source>
        <dbReference type="Google" id="ProtNLM"/>
    </source>
</evidence>
<dbReference type="Proteomes" id="UP001271274">
    <property type="component" value="Unassembled WGS sequence"/>
</dbReference>